<dbReference type="EMBL" id="CP104146">
    <property type="protein sequence ID" value="UWU19455.1"/>
    <property type="molecule type" value="Genomic_DNA"/>
</dbReference>
<gene>
    <name evidence="1" type="ORF">N2599_37020</name>
</gene>
<dbReference type="RefSeq" id="WP_027513766.1">
    <property type="nucleotide sequence ID" value="NZ_CP104146.1"/>
</dbReference>
<reference evidence="1" key="1">
    <citation type="submission" date="2022-09" db="EMBL/GenBank/DDBJ databases">
        <title>Australian commercial rhizobial inoculants.</title>
        <authorList>
            <person name="Kohlmeier M.G."/>
            <person name="O'Hara G.W."/>
            <person name="Colombi E."/>
            <person name="Ramsay J.P."/>
            <person name="Terpolilli J."/>
        </authorList>
    </citation>
    <scope>NUCLEOTIDE SEQUENCE</scope>
    <source>
        <strain evidence="1">WSM1592</strain>
        <plasmid evidence="1">pWSM1592_3</plasmid>
    </source>
</reference>
<organism evidence="1 2">
    <name type="scientific">Rhizobium sullae</name>
    <name type="common">Rhizobium hedysari</name>
    <dbReference type="NCBI Taxonomy" id="50338"/>
    <lineage>
        <taxon>Bacteria</taxon>
        <taxon>Pseudomonadati</taxon>
        <taxon>Pseudomonadota</taxon>
        <taxon>Alphaproteobacteria</taxon>
        <taxon>Hyphomicrobiales</taxon>
        <taxon>Rhizobiaceae</taxon>
        <taxon>Rhizobium/Agrobacterium group</taxon>
        <taxon>Rhizobium</taxon>
    </lineage>
</organism>
<evidence type="ECO:0000313" key="2">
    <source>
        <dbReference type="Proteomes" id="UP001060123"/>
    </source>
</evidence>
<sequence length="108" mass="12146">MDASLSFRYPRVFIVDRDGSICIIGHPDSLEDVLPKVIDGSWHASAEAKNVEKERIAEGEMHVSEKPFRDRIRATAEIEDWETALSASEEGTNLIPDSLSLRKWHVGI</sequence>
<keyword evidence="2" id="KW-1185">Reference proteome</keyword>
<accession>A0ABY5XXU4</accession>
<protein>
    <submittedName>
        <fullName evidence="1">Uncharacterized protein</fullName>
    </submittedName>
</protein>
<keyword evidence="1" id="KW-0614">Plasmid</keyword>
<dbReference type="Proteomes" id="UP001060123">
    <property type="component" value="Plasmid pWSM1592_3"/>
</dbReference>
<proteinExistence type="predicted"/>
<geneLocation type="plasmid" evidence="1 2">
    <name>pWSM1592_3</name>
</geneLocation>
<name>A0ABY5XXU4_RHISU</name>
<evidence type="ECO:0000313" key="1">
    <source>
        <dbReference type="EMBL" id="UWU19455.1"/>
    </source>
</evidence>